<evidence type="ECO:0008006" key="3">
    <source>
        <dbReference type="Google" id="ProtNLM"/>
    </source>
</evidence>
<keyword evidence="2" id="KW-1185">Reference proteome</keyword>
<gene>
    <name evidence="1" type="ORF">M9Y10_027771</name>
</gene>
<organism evidence="1 2">
    <name type="scientific">Tritrichomonas musculus</name>
    <dbReference type="NCBI Taxonomy" id="1915356"/>
    <lineage>
        <taxon>Eukaryota</taxon>
        <taxon>Metamonada</taxon>
        <taxon>Parabasalia</taxon>
        <taxon>Tritrichomonadida</taxon>
        <taxon>Tritrichomonadidae</taxon>
        <taxon>Tritrichomonas</taxon>
    </lineage>
</organism>
<reference evidence="1 2" key="1">
    <citation type="submission" date="2024-04" db="EMBL/GenBank/DDBJ databases">
        <title>Tritrichomonas musculus Genome.</title>
        <authorList>
            <person name="Alves-Ferreira E."/>
            <person name="Grigg M."/>
            <person name="Lorenzi H."/>
            <person name="Galac M."/>
        </authorList>
    </citation>
    <scope>NUCLEOTIDE SEQUENCE [LARGE SCALE GENOMIC DNA]</scope>
    <source>
        <strain evidence="1 2">EAF2021</strain>
    </source>
</reference>
<evidence type="ECO:0000313" key="1">
    <source>
        <dbReference type="EMBL" id="KAK8840939.1"/>
    </source>
</evidence>
<name>A0ABR2H3Z9_9EUKA</name>
<comment type="caution">
    <text evidence="1">The sequence shown here is derived from an EMBL/GenBank/DDBJ whole genome shotgun (WGS) entry which is preliminary data.</text>
</comment>
<protein>
    <recommendedName>
        <fullName evidence="3">F5/8 type C domain-containing protein</fullName>
    </recommendedName>
</protein>
<evidence type="ECO:0000313" key="2">
    <source>
        <dbReference type="Proteomes" id="UP001470230"/>
    </source>
</evidence>
<dbReference type="SUPFAM" id="SSF49785">
    <property type="entry name" value="Galactose-binding domain-like"/>
    <property type="match status" value="1"/>
</dbReference>
<sequence length="434" mass="50240">MALFNKIQLPPSCILKVPLHSYSKDFTFIVNGEKFQTSRIISDLLSPKICDTHLIDPTLNKFEINTQSSGHFSYILNLLSFDQVDIPENEIPFILEVINILGNESIALFSQEQHEKLSIDNILSLIENHKKYNQFFAKSLSEEIIFASSNFNELFQTKKDEFSKLSISTIYDIISNPNLQLETEDQLLTFINDLYYKDSNYFCLYEKVLFCNVSSEAIQKFIEIFDINDLTGEIWNKLSQRLIQKVQNDEFKIELKRYKSQIVKESQNKFPLKNTNEFNGIIKYLKSSNNEINITASSCYNDGDHRLQANNVVLFDSDDGFSSKDIPESWLKIEFKNHLIIPTDYVIKTSGAYTNGWRPKSWVIEGSNDNSKWEILSEEKNCNYLNGNLIVHAFKIQKVADKGFRYIRMKQTGTNVNNHNIFDIGSIEFYGSLI</sequence>
<dbReference type="InterPro" id="IPR008979">
    <property type="entry name" value="Galactose-bd-like_sf"/>
</dbReference>
<accession>A0ABR2H3Z9</accession>
<dbReference type="Gene3D" id="2.60.120.260">
    <property type="entry name" value="Galactose-binding domain-like"/>
    <property type="match status" value="1"/>
</dbReference>
<dbReference type="EMBL" id="JAPFFF010000043">
    <property type="protein sequence ID" value="KAK8840939.1"/>
    <property type="molecule type" value="Genomic_DNA"/>
</dbReference>
<dbReference type="Proteomes" id="UP001470230">
    <property type="component" value="Unassembled WGS sequence"/>
</dbReference>
<proteinExistence type="predicted"/>